<dbReference type="InterPro" id="IPR006091">
    <property type="entry name" value="Acyl-CoA_Oxase/DH_mid-dom"/>
</dbReference>
<keyword evidence="3 6" id="KW-0285">Flavoprotein</keyword>
<dbReference type="PANTHER" id="PTHR43292">
    <property type="entry name" value="ACYL-COA DEHYDROGENASE"/>
    <property type="match status" value="1"/>
</dbReference>
<evidence type="ECO:0000313" key="10">
    <source>
        <dbReference type="EMBL" id="MBC2864956.1"/>
    </source>
</evidence>
<evidence type="ECO:0000256" key="6">
    <source>
        <dbReference type="RuleBase" id="RU362125"/>
    </source>
</evidence>
<dbReference type="PANTHER" id="PTHR43292:SF3">
    <property type="entry name" value="ACYL-COA DEHYDROGENASE FADE29"/>
    <property type="match status" value="1"/>
</dbReference>
<evidence type="ECO:0000256" key="2">
    <source>
        <dbReference type="ARBA" id="ARBA00009347"/>
    </source>
</evidence>
<evidence type="ECO:0000259" key="7">
    <source>
        <dbReference type="Pfam" id="PF00441"/>
    </source>
</evidence>
<dbReference type="OrthoDB" id="3964153at2"/>
<evidence type="ECO:0000313" key="11">
    <source>
        <dbReference type="Proteomes" id="UP000517694"/>
    </source>
</evidence>
<dbReference type="GO" id="GO:0050660">
    <property type="term" value="F:flavin adenine dinucleotide binding"/>
    <property type="evidence" value="ECO:0007669"/>
    <property type="project" value="InterPro"/>
</dbReference>
<dbReference type="InterPro" id="IPR052161">
    <property type="entry name" value="Mycobact_Acyl-CoA_DH"/>
</dbReference>
<protein>
    <submittedName>
        <fullName evidence="10">Acyl-CoA dehydrogenase family protein</fullName>
    </submittedName>
</protein>
<evidence type="ECO:0000256" key="5">
    <source>
        <dbReference type="ARBA" id="ARBA00023002"/>
    </source>
</evidence>
<dbReference type="EMBL" id="JACMHY010000002">
    <property type="protein sequence ID" value="MBC2864956.1"/>
    <property type="molecule type" value="Genomic_DNA"/>
</dbReference>
<organism evidence="10 11">
    <name type="scientific">Streptomyces mexicanus</name>
    <dbReference type="NCBI Taxonomy" id="178566"/>
    <lineage>
        <taxon>Bacteria</taxon>
        <taxon>Bacillati</taxon>
        <taxon>Actinomycetota</taxon>
        <taxon>Actinomycetes</taxon>
        <taxon>Kitasatosporales</taxon>
        <taxon>Streptomycetaceae</taxon>
        <taxon>Streptomyces</taxon>
    </lineage>
</organism>
<dbReference type="SUPFAM" id="SSF56645">
    <property type="entry name" value="Acyl-CoA dehydrogenase NM domain-like"/>
    <property type="match status" value="1"/>
</dbReference>
<dbReference type="InterPro" id="IPR046373">
    <property type="entry name" value="Acyl-CoA_Oxase/DH_mid-dom_sf"/>
</dbReference>
<reference evidence="10 11" key="1">
    <citation type="submission" date="2020-08" db="EMBL/GenBank/DDBJ databases">
        <title>Whole-Genome Sequence of French Clinical Streptomyces mexicanus Strain Q0842.</title>
        <authorList>
            <person name="Boxberger M."/>
            <person name="La Scola B."/>
        </authorList>
    </citation>
    <scope>NUCLEOTIDE SEQUENCE [LARGE SCALE GENOMIC DNA]</scope>
    <source>
        <strain evidence="10 11">Marseille-Q0842</strain>
    </source>
</reference>
<dbReference type="Pfam" id="PF02771">
    <property type="entry name" value="Acyl-CoA_dh_N"/>
    <property type="match status" value="1"/>
</dbReference>
<name>A0A7X1LR21_9ACTN</name>
<dbReference type="FunFam" id="2.40.110.10:FF:000011">
    <property type="entry name" value="Acyl-CoA dehydrogenase FadE34"/>
    <property type="match status" value="1"/>
</dbReference>
<dbReference type="Gene3D" id="1.10.540.10">
    <property type="entry name" value="Acyl-CoA dehydrogenase/oxidase, N-terminal domain"/>
    <property type="match status" value="1"/>
</dbReference>
<evidence type="ECO:0000256" key="1">
    <source>
        <dbReference type="ARBA" id="ARBA00001974"/>
    </source>
</evidence>
<dbReference type="Gene3D" id="1.20.140.10">
    <property type="entry name" value="Butyryl-CoA Dehydrogenase, subunit A, domain 3"/>
    <property type="match status" value="1"/>
</dbReference>
<dbReference type="InterPro" id="IPR037069">
    <property type="entry name" value="AcylCoA_DH/ox_N_sf"/>
</dbReference>
<comment type="cofactor">
    <cofactor evidence="1 6">
        <name>FAD</name>
        <dbReference type="ChEBI" id="CHEBI:57692"/>
    </cofactor>
</comment>
<gene>
    <name evidence="10" type="ORF">H1R13_08070</name>
</gene>
<feature type="domain" description="Acyl-CoA oxidase/dehydrogenase middle" evidence="8">
    <location>
        <begin position="121"/>
        <end position="215"/>
    </location>
</feature>
<keyword evidence="11" id="KW-1185">Reference proteome</keyword>
<evidence type="ECO:0000259" key="9">
    <source>
        <dbReference type="Pfam" id="PF02771"/>
    </source>
</evidence>
<evidence type="ECO:0000259" key="8">
    <source>
        <dbReference type="Pfam" id="PF02770"/>
    </source>
</evidence>
<proteinExistence type="inferred from homology"/>
<evidence type="ECO:0000256" key="3">
    <source>
        <dbReference type="ARBA" id="ARBA00022630"/>
    </source>
</evidence>
<sequence length="388" mass="43115">MKLNWTSEEESFRAELRGFLQSVQLGKPPKDKIGRTDWARRWNATLCDNGFAGPGWPKEYGGMALDLRHQVIYHEELARARVPAPPGTGVAMCGPTIIKHGTPEQRERFLKPMLRSDEVWCQAFSEPGAGSDLPSLTTTARRDGDDYVVNGQKVWNSAADVADMAFTLVRTGARDSRQKGISYLLIDMKSPGVEVRPLKDITGGAAFCEIFFDDVRVPVANRIGEENEGWKITRTTLGHERSAGVLKQAAFYRNIVDEIYGLLRERGTTEDPVSRDRLADLEVQTRILQVNALRILSHIQEYGEPGPIASVNRLINSTFEQRLHEIALELLGPAGLLDGADGVQGRRWTYGYLRTRASTIGAGTMEIQRNAVAEQVLGMPFDPAMPPR</sequence>
<dbReference type="RefSeq" id="WP_159663449.1">
    <property type="nucleotide sequence ID" value="NZ_JACMHY010000002.1"/>
</dbReference>
<comment type="caution">
    <text evidence="10">The sequence shown here is derived from an EMBL/GenBank/DDBJ whole genome shotgun (WGS) entry which is preliminary data.</text>
</comment>
<keyword evidence="4 6" id="KW-0274">FAD</keyword>
<evidence type="ECO:0000256" key="4">
    <source>
        <dbReference type="ARBA" id="ARBA00022827"/>
    </source>
</evidence>
<feature type="domain" description="Acyl-CoA dehydrogenase/oxidase C-terminal" evidence="7">
    <location>
        <begin position="227"/>
        <end position="377"/>
    </location>
</feature>
<comment type="similarity">
    <text evidence="2 6">Belongs to the acyl-CoA dehydrogenase family.</text>
</comment>
<dbReference type="Gene3D" id="2.40.110.10">
    <property type="entry name" value="Butyryl-CoA Dehydrogenase, subunit A, domain 2"/>
    <property type="match status" value="1"/>
</dbReference>
<keyword evidence="5 6" id="KW-0560">Oxidoreductase</keyword>
<dbReference type="InterPro" id="IPR036250">
    <property type="entry name" value="AcylCo_DH-like_C"/>
</dbReference>
<dbReference type="InterPro" id="IPR013786">
    <property type="entry name" value="AcylCoA_DH/ox_N"/>
</dbReference>
<dbReference type="Pfam" id="PF00441">
    <property type="entry name" value="Acyl-CoA_dh_1"/>
    <property type="match status" value="1"/>
</dbReference>
<dbReference type="GO" id="GO:0016627">
    <property type="term" value="F:oxidoreductase activity, acting on the CH-CH group of donors"/>
    <property type="evidence" value="ECO:0007669"/>
    <property type="project" value="InterPro"/>
</dbReference>
<dbReference type="Pfam" id="PF02770">
    <property type="entry name" value="Acyl-CoA_dh_M"/>
    <property type="match status" value="1"/>
</dbReference>
<accession>A0A7X1LR21</accession>
<dbReference type="Proteomes" id="UP000517694">
    <property type="component" value="Unassembled WGS sequence"/>
</dbReference>
<dbReference type="InterPro" id="IPR009075">
    <property type="entry name" value="AcylCo_DH/oxidase_C"/>
</dbReference>
<dbReference type="SUPFAM" id="SSF47203">
    <property type="entry name" value="Acyl-CoA dehydrogenase C-terminal domain-like"/>
    <property type="match status" value="1"/>
</dbReference>
<dbReference type="InterPro" id="IPR009100">
    <property type="entry name" value="AcylCoA_DH/oxidase_NM_dom_sf"/>
</dbReference>
<dbReference type="GO" id="GO:0005886">
    <property type="term" value="C:plasma membrane"/>
    <property type="evidence" value="ECO:0007669"/>
    <property type="project" value="TreeGrafter"/>
</dbReference>
<feature type="domain" description="Acyl-CoA dehydrogenase/oxidase N-terminal" evidence="9">
    <location>
        <begin position="6"/>
        <end position="115"/>
    </location>
</feature>
<dbReference type="AlphaFoldDB" id="A0A7X1LR21"/>